<evidence type="ECO:0000256" key="5">
    <source>
        <dbReference type="ARBA" id="ARBA00022692"/>
    </source>
</evidence>
<feature type="modified residue" description="4-aspartylphosphate" evidence="9">
    <location>
        <position position="1173"/>
    </location>
</feature>
<dbReference type="SMART" id="SM00091">
    <property type="entry name" value="PAS"/>
    <property type="match status" value="2"/>
</dbReference>
<dbReference type="SUPFAM" id="SSF55785">
    <property type="entry name" value="PYP-like sensor domain (PAS domain)"/>
    <property type="match status" value="2"/>
</dbReference>
<feature type="transmembrane region" description="Helical" evidence="10">
    <location>
        <begin position="14"/>
        <end position="33"/>
    </location>
</feature>
<dbReference type="CDD" id="cd00082">
    <property type="entry name" value="HisKA"/>
    <property type="match status" value="1"/>
</dbReference>
<dbReference type="CDD" id="cd00156">
    <property type="entry name" value="REC"/>
    <property type="match status" value="1"/>
</dbReference>
<dbReference type="InterPro" id="IPR036890">
    <property type="entry name" value="HATPase_C_sf"/>
</dbReference>
<keyword evidence="7" id="KW-0902">Two-component regulatory system</keyword>
<feature type="domain" description="PAC" evidence="14">
    <location>
        <begin position="432"/>
        <end position="482"/>
    </location>
</feature>
<dbReference type="SUPFAM" id="SSF52172">
    <property type="entry name" value="CheY-like"/>
    <property type="match status" value="3"/>
</dbReference>
<dbReference type="GO" id="GO:0006355">
    <property type="term" value="P:regulation of DNA-templated transcription"/>
    <property type="evidence" value="ECO:0007669"/>
    <property type="project" value="InterPro"/>
</dbReference>
<dbReference type="GO" id="GO:0016020">
    <property type="term" value="C:membrane"/>
    <property type="evidence" value="ECO:0007669"/>
    <property type="project" value="UniProtKB-SubCell"/>
</dbReference>
<feature type="domain" description="Histidine kinase" evidence="11">
    <location>
        <begin position="621"/>
        <end position="847"/>
    </location>
</feature>
<dbReference type="Gene3D" id="1.10.287.130">
    <property type="match status" value="1"/>
</dbReference>
<feature type="domain" description="PAS" evidence="13">
    <location>
        <begin position="476"/>
        <end position="545"/>
    </location>
</feature>
<comment type="subcellular location">
    <subcellularLocation>
        <location evidence="2">Membrane</location>
    </subcellularLocation>
</comment>
<evidence type="ECO:0000256" key="2">
    <source>
        <dbReference type="ARBA" id="ARBA00004370"/>
    </source>
</evidence>
<dbReference type="InterPro" id="IPR011006">
    <property type="entry name" value="CheY-like_superfamily"/>
</dbReference>
<dbReference type="InterPro" id="IPR001789">
    <property type="entry name" value="Sig_transdc_resp-reg_receiver"/>
</dbReference>
<dbReference type="PROSITE" id="PS50112">
    <property type="entry name" value="PAS"/>
    <property type="match status" value="2"/>
</dbReference>
<dbReference type="PROSITE" id="PS50110">
    <property type="entry name" value="RESPONSE_REGULATORY"/>
    <property type="match status" value="3"/>
</dbReference>
<dbReference type="SMART" id="SM00086">
    <property type="entry name" value="PAC"/>
    <property type="match status" value="2"/>
</dbReference>
<feature type="domain" description="PAC" evidence="14">
    <location>
        <begin position="553"/>
        <end position="603"/>
    </location>
</feature>
<dbReference type="PANTHER" id="PTHR45339:SF1">
    <property type="entry name" value="HYBRID SIGNAL TRANSDUCTION HISTIDINE KINASE J"/>
    <property type="match status" value="1"/>
</dbReference>
<dbReference type="InterPro" id="IPR001610">
    <property type="entry name" value="PAC"/>
</dbReference>
<keyword evidence="16" id="KW-0418">Kinase</keyword>
<gene>
    <name evidence="16" type="ORF">DBO85_08800</name>
</gene>
<dbReference type="Pfam" id="PF02518">
    <property type="entry name" value="HATPase_c"/>
    <property type="match status" value="1"/>
</dbReference>
<feature type="domain" description="Response regulatory" evidence="12">
    <location>
        <begin position="990"/>
        <end position="1107"/>
    </location>
</feature>
<comment type="caution">
    <text evidence="16">The sequence shown here is derived from an EMBL/GenBank/DDBJ whole genome shotgun (WGS) entry which is preliminary data.</text>
</comment>
<dbReference type="SMART" id="SM00387">
    <property type="entry name" value="HATPase_c"/>
    <property type="match status" value="1"/>
</dbReference>
<evidence type="ECO:0000256" key="8">
    <source>
        <dbReference type="ARBA" id="ARBA00023136"/>
    </source>
</evidence>
<organism evidence="16 17">
    <name type="scientific">Pseudomonas mangrovi</name>
    <dbReference type="NCBI Taxonomy" id="2161748"/>
    <lineage>
        <taxon>Bacteria</taxon>
        <taxon>Pseudomonadati</taxon>
        <taxon>Pseudomonadota</taxon>
        <taxon>Gammaproteobacteria</taxon>
        <taxon>Pseudomonadales</taxon>
        <taxon>Pseudomonadaceae</taxon>
        <taxon>Pseudomonas</taxon>
    </lineage>
</organism>
<dbReference type="InterPro" id="IPR000014">
    <property type="entry name" value="PAS"/>
</dbReference>
<evidence type="ECO:0000313" key="16">
    <source>
        <dbReference type="EMBL" id="PTU74642.1"/>
    </source>
</evidence>
<evidence type="ECO:0000256" key="4">
    <source>
        <dbReference type="ARBA" id="ARBA00022553"/>
    </source>
</evidence>
<comment type="catalytic activity">
    <reaction evidence="1">
        <text>ATP + protein L-histidine = ADP + protein N-phospho-L-histidine.</text>
        <dbReference type="EC" id="2.7.13.3"/>
    </reaction>
</comment>
<evidence type="ECO:0000256" key="3">
    <source>
        <dbReference type="ARBA" id="ARBA00012438"/>
    </source>
</evidence>
<sequence length="1257" mass="139104">MGVESSFLHSRKSWIPLLVGALLLAGLGSLVIWQWQVLQRNTQQAHQERFAIAVDEIELGLRERMRAYEMVLRGMSGLLVGSEDVSNEEWLRAAEQLQLQKHYPGIQALGWAHYLKSAQVPDFTDEIRRSGREDFRIYPQSAQDSHLIVSYIYPLDWRNRRAIGFDMFSEQTRRAAIERARDSGDAVLTGPVVLKQETAKNVQTGVLLYLPVYQEGLPLSSAAERQASLIGVVSGSFRMSDLLLSILGSNGRRFDIRLTDITDDPLLLASEGAGSAAATPRSASRNLEMYGRVWQLQVNSTARYEASMGEGGLHLSLAAGLLLALLISILVGGFLYLRERSLTLSARQAQDLRESESRFRLVVEAAPNAIVLVDSKGRVAMLNQQAEQLFGYRREELLGQPIERLLPDGSRAAHVGMREGFFNNPEQRRMGSNRELFGQRKDGVLIPLEVGLSPIRTSAELLVQAVIIDISERRAAEERFRLVVEASPNAIVLVDGGGRIAMVNRQTELMFGYPREELLGEAVEKLLPESLRGLHVAQREAFLRDPSPRRMGGNRELFGRHREGQLIPLEVGLSPLRSGDDLLVQAVIIDISERRLAEQRLRDHAEQLVLANRYKSEFLANMSHELRTPLNSILILGEQLAQNVAGNLTEKQVRHAEIIHKAGNDLLHLINDVLDLAKIEAGRVQLKLEPVNLQDLLVELDASLRPMAELKGVRLISRVLPGVPRTISGDRGRLQQILRNLLSNALKFTDSGEVELQIGLSDVSLDEERETLEFSVRDTGIGIDPQQHERIFQAFQQIDGSTSRRFGGTGLGLAITRQLVEALDGRISVESAPGKGSRFVVRMPVVALTHADATGSALNAKPLRSGKGPAVLIVEDDANFAGVIAEQAQAHGFASVLCRNGRAALELLEHEDFAAVILDILLPDLSGWQIYRRLRSLPRCREVPVHIISCVPQPEDWQEDGTRYLVKPVARDDLEQVFADIASPGLAVRNLLLVEDVELEREYYRGHLQQLGFEVTAVGSAAQALQAYAEEPFAVMVIDLNLPDRDGFELLELLQAIRPEHSPQVLINTGMELGHEDLQRLRRYSALAVRKQDGSPGALEAALRGFLAQVAEPLSSKEALSGRRVLLVDDDIRNIYAMSALLDELGLVVVTAQNGLEALESFERQPVDLVLLDMAMPQMDGYTAAGILKRERGCRVPVIALTAYAMKGDREKCITAGCDDYLAKPVTRSVLIEMLLRWLAEPAEGAPDSAQGDRDGT</sequence>
<evidence type="ECO:0000259" key="15">
    <source>
        <dbReference type="PROSITE" id="PS50839"/>
    </source>
</evidence>
<dbReference type="OrthoDB" id="9810730at2"/>
<dbReference type="CDD" id="cd00130">
    <property type="entry name" value="PAS"/>
    <property type="match status" value="2"/>
</dbReference>
<dbReference type="InterPro" id="IPR036097">
    <property type="entry name" value="HisK_dim/P_sf"/>
</dbReference>
<dbReference type="Pfam" id="PF03924">
    <property type="entry name" value="CHASE"/>
    <property type="match status" value="1"/>
</dbReference>
<dbReference type="CDD" id="cd16922">
    <property type="entry name" value="HATPase_EvgS-ArcB-TorS-like"/>
    <property type="match status" value="1"/>
</dbReference>
<dbReference type="SUPFAM" id="SSF47384">
    <property type="entry name" value="Homodimeric domain of signal transducing histidine kinase"/>
    <property type="match status" value="1"/>
</dbReference>
<keyword evidence="4 9" id="KW-0597">Phosphoprotein</keyword>
<feature type="domain" description="Response regulatory" evidence="12">
    <location>
        <begin position="1124"/>
        <end position="1239"/>
    </location>
</feature>
<dbReference type="PANTHER" id="PTHR45339">
    <property type="entry name" value="HYBRID SIGNAL TRANSDUCTION HISTIDINE KINASE J"/>
    <property type="match status" value="1"/>
</dbReference>
<dbReference type="Gene3D" id="3.30.565.10">
    <property type="entry name" value="Histidine kinase-like ATPase, C-terminal domain"/>
    <property type="match status" value="1"/>
</dbReference>
<dbReference type="NCBIfam" id="TIGR00229">
    <property type="entry name" value="sensory_box"/>
    <property type="match status" value="2"/>
</dbReference>
<feature type="modified residue" description="4-aspartylphosphate" evidence="9">
    <location>
        <position position="1039"/>
    </location>
</feature>
<feature type="domain" description="PAS" evidence="13">
    <location>
        <begin position="355"/>
        <end position="408"/>
    </location>
</feature>
<dbReference type="InterPro" id="IPR003661">
    <property type="entry name" value="HisK_dim/P_dom"/>
</dbReference>
<dbReference type="Pfam" id="PF00989">
    <property type="entry name" value="PAS"/>
    <property type="match status" value="2"/>
</dbReference>
<evidence type="ECO:0000313" key="17">
    <source>
        <dbReference type="Proteomes" id="UP000244064"/>
    </source>
</evidence>
<evidence type="ECO:0000256" key="9">
    <source>
        <dbReference type="PROSITE-ProRule" id="PRU00169"/>
    </source>
</evidence>
<feature type="domain" description="CHASE" evidence="15">
    <location>
        <begin position="81"/>
        <end position="297"/>
    </location>
</feature>
<dbReference type="Gene3D" id="3.40.50.2300">
    <property type="match status" value="3"/>
</dbReference>
<dbReference type="InterPro" id="IPR006189">
    <property type="entry name" value="CHASE_dom"/>
</dbReference>
<dbReference type="Pfam" id="PF00072">
    <property type="entry name" value="Response_reg"/>
    <property type="match status" value="3"/>
</dbReference>
<dbReference type="InterPro" id="IPR004358">
    <property type="entry name" value="Sig_transdc_His_kin-like_C"/>
</dbReference>
<accession>A0A2T5PAB2</accession>
<dbReference type="Proteomes" id="UP000244064">
    <property type="component" value="Unassembled WGS sequence"/>
</dbReference>
<dbReference type="PROSITE" id="PS50113">
    <property type="entry name" value="PAC"/>
    <property type="match status" value="2"/>
</dbReference>
<dbReference type="InterPro" id="IPR003594">
    <property type="entry name" value="HATPase_dom"/>
</dbReference>
<dbReference type="Gene3D" id="3.30.450.20">
    <property type="entry name" value="PAS domain"/>
    <property type="match status" value="2"/>
</dbReference>
<feature type="modified residue" description="4-aspartylphosphate" evidence="9">
    <location>
        <position position="919"/>
    </location>
</feature>
<reference evidence="16 17" key="1">
    <citation type="submission" date="2018-04" db="EMBL/GenBank/DDBJ databases">
        <title>Pseudomonas sp. nov., isolated from mangrove soil.</title>
        <authorList>
            <person name="Chen C."/>
        </authorList>
    </citation>
    <scope>NUCLEOTIDE SEQUENCE [LARGE SCALE GENOMIC DNA]</scope>
    <source>
        <strain evidence="16 17">TC-11</strain>
    </source>
</reference>
<evidence type="ECO:0000256" key="1">
    <source>
        <dbReference type="ARBA" id="ARBA00000085"/>
    </source>
</evidence>
<dbReference type="SMART" id="SM00388">
    <property type="entry name" value="HisKA"/>
    <property type="match status" value="1"/>
</dbReference>
<dbReference type="PROSITE" id="PS50839">
    <property type="entry name" value="CHASE"/>
    <property type="match status" value="1"/>
</dbReference>
<dbReference type="Pfam" id="PF00512">
    <property type="entry name" value="HisKA"/>
    <property type="match status" value="1"/>
</dbReference>
<dbReference type="InterPro" id="IPR035965">
    <property type="entry name" value="PAS-like_dom_sf"/>
</dbReference>
<dbReference type="Gene3D" id="3.30.450.350">
    <property type="entry name" value="CHASE domain"/>
    <property type="match status" value="1"/>
</dbReference>
<keyword evidence="16" id="KW-0808">Transferase</keyword>
<dbReference type="InterPro" id="IPR005467">
    <property type="entry name" value="His_kinase_dom"/>
</dbReference>
<feature type="domain" description="Response regulatory" evidence="12">
    <location>
        <begin position="870"/>
        <end position="982"/>
    </location>
</feature>
<keyword evidence="5 10" id="KW-0812">Transmembrane</keyword>
<evidence type="ECO:0000259" key="14">
    <source>
        <dbReference type="PROSITE" id="PS50113"/>
    </source>
</evidence>
<proteinExistence type="predicted"/>
<evidence type="ECO:0000259" key="12">
    <source>
        <dbReference type="PROSITE" id="PS50110"/>
    </source>
</evidence>
<evidence type="ECO:0000256" key="7">
    <source>
        <dbReference type="ARBA" id="ARBA00023012"/>
    </source>
</evidence>
<evidence type="ECO:0000259" key="11">
    <source>
        <dbReference type="PROSITE" id="PS50109"/>
    </source>
</evidence>
<dbReference type="PROSITE" id="PS50109">
    <property type="entry name" value="HIS_KIN"/>
    <property type="match status" value="1"/>
</dbReference>
<evidence type="ECO:0000256" key="6">
    <source>
        <dbReference type="ARBA" id="ARBA00022989"/>
    </source>
</evidence>
<dbReference type="AlphaFoldDB" id="A0A2T5PAB2"/>
<dbReference type="RefSeq" id="WP_108106894.1">
    <property type="nucleotide sequence ID" value="NZ_QASN01000016.1"/>
</dbReference>
<protein>
    <recommendedName>
        <fullName evidence="3">histidine kinase</fullName>
        <ecNumber evidence="3">2.7.13.3</ecNumber>
    </recommendedName>
</protein>
<dbReference type="EC" id="2.7.13.3" evidence="3"/>
<dbReference type="InterPro" id="IPR013767">
    <property type="entry name" value="PAS_fold"/>
</dbReference>
<evidence type="ECO:0000256" key="10">
    <source>
        <dbReference type="SAM" id="Phobius"/>
    </source>
</evidence>
<evidence type="ECO:0000259" key="13">
    <source>
        <dbReference type="PROSITE" id="PS50112"/>
    </source>
</evidence>
<keyword evidence="6 10" id="KW-1133">Transmembrane helix</keyword>
<keyword evidence="8 10" id="KW-0472">Membrane</keyword>
<dbReference type="SMART" id="SM01079">
    <property type="entry name" value="CHASE"/>
    <property type="match status" value="1"/>
</dbReference>
<feature type="transmembrane region" description="Helical" evidence="10">
    <location>
        <begin position="313"/>
        <end position="337"/>
    </location>
</feature>
<name>A0A2T5PAB2_9PSED</name>
<dbReference type="SUPFAM" id="SSF55874">
    <property type="entry name" value="ATPase domain of HSP90 chaperone/DNA topoisomerase II/histidine kinase"/>
    <property type="match status" value="1"/>
</dbReference>
<dbReference type="SMART" id="SM00448">
    <property type="entry name" value="REC"/>
    <property type="match status" value="3"/>
</dbReference>
<dbReference type="EMBL" id="QASN01000016">
    <property type="protein sequence ID" value="PTU74642.1"/>
    <property type="molecule type" value="Genomic_DNA"/>
</dbReference>
<dbReference type="InterPro" id="IPR000700">
    <property type="entry name" value="PAS-assoc_C"/>
</dbReference>
<keyword evidence="17" id="KW-1185">Reference proteome</keyword>
<dbReference type="CDD" id="cd17546">
    <property type="entry name" value="REC_hyHK_CKI1_RcsC-like"/>
    <property type="match status" value="1"/>
</dbReference>
<dbReference type="PRINTS" id="PR00344">
    <property type="entry name" value="BCTRLSENSOR"/>
</dbReference>
<dbReference type="GO" id="GO:0000155">
    <property type="term" value="F:phosphorelay sensor kinase activity"/>
    <property type="evidence" value="ECO:0007669"/>
    <property type="project" value="InterPro"/>
</dbReference>
<dbReference type="FunFam" id="3.30.565.10:FF:000010">
    <property type="entry name" value="Sensor histidine kinase RcsC"/>
    <property type="match status" value="1"/>
</dbReference>
<dbReference type="InterPro" id="IPR042240">
    <property type="entry name" value="CHASE_sf"/>
</dbReference>